<evidence type="ECO:0000313" key="3">
    <source>
        <dbReference type="Proteomes" id="UP000481643"/>
    </source>
</evidence>
<evidence type="ECO:0000259" key="1">
    <source>
        <dbReference type="Pfam" id="PF03050"/>
    </source>
</evidence>
<dbReference type="EMBL" id="WBVX01000053">
    <property type="protein sequence ID" value="KAB2675794.1"/>
    <property type="molecule type" value="Genomic_DNA"/>
</dbReference>
<dbReference type="Proteomes" id="UP000481643">
    <property type="component" value="Unassembled WGS sequence"/>
</dbReference>
<evidence type="ECO:0000313" key="2">
    <source>
        <dbReference type="EMBL" id="KAB2675794.1"/>
    </source>
</evidence>
<dbReference type="AlphaFoldDB" id="A0A6L3Y3E7"/>
<comment type="caution">
    <text evidence="2">The sequence shown here is derived from an EMBL/GenBank/DDBJ whole genome shotgun (WGS) entry which is preliminary data.</text>
</comment>
<sequence>MLHAQGQVTTERLSALLNDIGMDISKRQVVPLIFKGLDGFVAEDAAVLHAGLVSAAYVTVDDTGARHARDNSYTTHIGGPNFTVFRTTPSKSRLNFLSLLRGNYQDYVLNDAAFDYLDQRYGTDPTIVAGLRTRTPQHFCNEVPFLHYLANKGIDIFDTENIRPLAEAGIWGTIRHHGLIGNAIIVSDDAGQFRVGTHALCWVHSERLLQKLMPATPGQVKQVETIRDLIWRFYKALKAYRQKPDARLAAGLEARFDRIFAIRTGYDDLDKLLLRLSRRKAELLRVLDRPEILLNTNASENDLRSFVIKRKISGGTMSRDGRIARDTLLGLMKTCQKLGLSFWHYLGDRLEIGSPEPIPPLATLIAARA</sequence>
<proteinExistence type="predicted"/>
<name>A0A6L3Y3E7_9HYPH</name>
<reference evidence="2 3" key="1">
    <citation type="submission" date="2019-09" db="EMBL/GenBank/DDBJ databases">
        <title>Taxonomic organization of the family Brucellaceae based on a phylogenomic approach.</title>
        <authorList>
            <person name="Leclercq S."/>
            <person name="Cloeckaert A."/>
            <person name="Zygmunt M.S."/>
        </authorList>
    </citation>
    <scope>NUCLEOTIDE SEQUENCE [LARGE SCALE GENOMIC DNA]</scope>
    <source>
        <strain evidence="2 3">WS1830</strain>
    </source>
</reference>
<feature type="domain" description="Transposase IS66 central" evidence="1">
    <location>
        <begin position="197"/>
        <end position="321"/>
    </location>
</feature>
<dbReference type="PANTHER" id="PTHR33678">
    <property type="entry name" value="BLL1576 PROTEIN"/>
    <property type="match status" value="1"/>
</dbReference>
<organism evidence="2 3">
    <name type="scientific">Brucella tritici</name>
    <dbReference type="NCBI Taxonomy" id="94626"/>
    <lineage>
        <taxon>Bacteria</taxon>
        <taxon>Pseudomonadati</taxon>
        <taxon>Pseudomonadota</taxon>
        <taxon>Alphaproteobacteria</taxon>
        <taxon>Hyphomicrobiales</taxon>
        <taxon>Brucellaceae</taxon>
        <taxon>Brucella/Ochrobactrum group</taxon>
        <taxon>Brucella</taxon>
    </lineage>
</organism>
<dbReference type="InterPro" id="IPR004291">
    <property type="entry name" value="Transposase_IS66_central"/>
</dbReference>
<gene>
    <name evidence="2" type="ORF">F9L08_27355</name>
</gene>
<dbReference type="Pfam" id="PF03050">
    <property type="entry name" value="DDE_Tnp_IS66"/>
    <property type="match status" value="1"/>
</dbReference>
<protein>
    <submittedName>
        <fullName evidence="2">Transposase</fullName>
    </submittedName>
</protein>
<dbReference type="InterPro" id="IPR052344">
    <property type="entry name" value="Transposase-related"/>
</dbReference>
<accession>A0A6L3Y3E7</accession>